<evidence type="ECO:0008006" key="4">
    <source>
        <dbReference type="Google" id="ProtNLM"/>
    </source>
</evidence>
<dbReference type="Proteomes" id="UP001063350">
    <property type="component" value="Chromosome"/>
</dbReference>
<dbReference type="EMBL" id="AP024233">
    <property type="protein sequence ID" value="BCO09664.1"/>
    <property type="molecule type" value="Genomic_DNA"/>
</dbReference>
<gene>
    <name evidence="2" type="ORF">GF1_20400</name>
</gene>
<evidence type="ECO:0000313" key="3">
    <source>
        <dbReference type="Proteomes" id="UP001063350"/>
    </source>
</evidence>
<dbReference type="PANTHER" id="PTHR35866:SF1">
    <property type="entry name" value="YKGJ FAMILY CYSTEINE CLUSTER PROTEIN"/>
    <property type="match status" value="1"/>
</dbReference>
<reference evidence="2" key="1">
    <citation type="submission" date="2020-12" db="EMBL/GenBank/DDBJ databases">
        <title>Desulfobium dissulfuricans gen. nov., sp. nov., a novel mesophilic, sulfate-reducing bacterium isolated from a deep-sea hydrothermal vent.</title>
        <authorList>
            <person name="Hashimoto Y."/>
            <person name="Tame A."/>
            <person name="Sawayama S."/>
            <person name="Miyazaki J."/>
            <person name="Takai K."/>
            <person name="Nakagawa S."/>
        </authorList>
    </citation>
    <scope>NUCLEOTIDE SEQUENCE</scope>
    <source>
        <strain evidence="2">GF1</strain>
    </source>
</reference>
<name>A0A915XIC2_9BACT</name>
<dbReference type="AlphaFoldDB" id="A0A915XIC2"/>
<keyword evidence="3" id="KW-1185">Reference proteome</keyword>
<dbReference type="RefSeq" id="WP_267926413.1">
    <property type="nucleotide sequence ID" value="NZ_AP024233.1"/>
</dbReference>
<dbReference type="PANTHER" id="PTHR35866">
    <property type="entry name" value="PUTATIVE-RELATED"/>
    <property type="match status" value="1"/>
</dbReference>
<dbReference type="InterPro" id="IPR005358">
    <property type="entry name" value="Puta_zinc/iron-chelating_dom"/>
</dbReference>
<dbReference type="KEGG" id="ddu:GF1_20400"/>
<organism evidence="2 3">
    <name type="scientific">Desulfolithobacter dissulfuricans</name>
    <dbReference type="NCBI Taxonomy" id="2795293"/>
    <lineage>
        <taxon>Bacteria</taxon>
        <taxon>Pseudomonadati</taxon>
        <taxon>Thermodesulfobacteriota</taxon>
        <taxon>Desulfobulbia</taxon>
        <taxon>Desulfobulbales</taxon>
        <taxon>Desulfobulbaceae</taxon>
        <taxon>Desulfolithobacter</taxon>
    </lineage>
</organism>
<proteinExistence type="predicted"/>
<feature type="coiled-coil region" evidence="1">
    <location>
        <begin position="266"/>
        <end position="325"/>
    </location>
</feature>
<accession>A0A915XIC2</accession>
<evidence type="ECO:0000256" key="1">
    <source>
        <dbReference type="SAM" id="Coils"/>
    </source>
</evidence>
<protein>
    <recommendedName>
        <fullName evidence="4">YkgJ family cysteine cluster protein</fullName>
    </recommendedName>
</protein>
<keyword evidence="1" id="KW-0175">Coiled coil</keyword>
<sequence length="327" mass="38253">MTETKKSFISKEKDFTKITDKNPSHILPEKLTLDSHLQFQCHPGVSCFTACCHNIKIVLTPYDILILRKRLGIPAHEFIMKYTEPTYLEKTDMPGVQIKLTEEKKACPFVTPEGCTVYSDRPSACRYYPVGMADFHEGGSNDAKEEKFFFIVKEPHCKGFEEPKHWTIGEWRADQGVDLRDEMNKEWLRLVMRRKSFGHQASLSEAAKRMFFMASTDLDSFRKFIFESSFLDTYEVDQETLDKIREDDIELMLFSFKYLANTLFGAEGLKIRDEKIKKKVEEIKKRQDEALKKAEQEYLELKAERERLKKEQEKRARELAAQKEAKG</sequence>
<dbReference type="Pfam" id="PF03692">
    <property type="entry name" value="CxxCxxCC"/>
    <property type="match status" value="1"/>
</dbReference>
<evidence type="ECO:0000313" key="2">
    <source>
        <dbReference type="EMBL" id="BCO09664.1"/>
    </source>
</evidence>